<name>A0A3S5B073_9PLAT</name>
<proteinExistence type="predicted"/>
<evidence type="ECO:0000313" key="3">
    <source>
        <dbReference type="Proteomes" id="UP000784294"/>
    </source>
</evidence>
<dbReference type="EMBL" id="CAAALY010272463">
    <property type="protein sequence ID" value="VEL42074.1"/>
    <property type="molecule type" value="Genomic_DNA"/>
</dbReference>
<evidence type="ECO:0000313" key="2">
    <source>
        <dbReference type="EMBL" id="VEL42074.1"/>
    </source>
</evidence>
<organism evidence="2 3">
    <name type="scientific">Protopolystoma xenopodis</name>
    <dbReference type="NCBI Taxonomy" id="117903"/>
    <lineage>
        <taxon>Eukaryota</taxon>
        <taxon>Metazoa</taxon>
        <taxon>Spiralia</taxon>
        <taxon>Lophotrochozoa</taxon>
        <taxon>Platyhelminthes</taxon>
        <taxon>Monogenea</taxon>
        <taxon>Polyopisthocotylea</taxon>
        <taxon>Polystomatidea</taxon>
        <taxon>Polystomatidae</taxon>
        <taxon>Protopolystoma</taxon>
    </lineage>
</organism>
<protein>
    <submittedName>
        <fullName evidence="2">Uncharacterized protein</fullName>
    </submittedName>
</protein>
<accession>A0A3S5B073</accession>
<keyword evidence="3" id="KW-1185">Reference proteome</keyword>
<comment type="caution">
    <text evidence="2">The sequence shown here is derived from an EMBL/GenBank/DDBJ whole genome shotgun (WGS) entry which is preliminary data.</text>
</comment>
<reference evidence="2" key="1">
    <citation type="submission" date="2018-11" db="EMBL/GenBank/DDBJ databases">
        <authorList>
            <consortium name="Pathogen Informatics"/>
        </authorList>
    </citation>
    <scope>NUCLEOTIDE SEQUENCE</scope>
</reference>
<evidence type="ECO:0000256" key="1">
    <source>
        <dbReference type="SAM" id="MobiDB-lite"/>
    </source>
</evidence>
<feature type="region of interest" description="Disordered" evidence="1">
    <location>
        <begin position="17"/>
        <end position="82"/>
    </location>
</feature>
<feature type="compositionally biased region" description="Pro residues" evidence="1">
    <location>
        <begin position="38"/>
        <end position="49"/>
    </location>
</feature>
<gene>
    <name evidence="2" type="ORF">PXEA_LOCUS35514</name>
</gene>
<dbReference type="Proteomes" id="UP000784294">
    <property type="component" value="Unassembled WGS sequence"/>
</dbReference>
<dbReference type="AlphaFoldDB" id="A0A3S5B073"/>
<sequence>MAGPMAVQASGIICFDLAGPRDASGSRTTRSAAVSAPPTHPPPPPPPSAPAQTMTPASKKQAAGGVGSRRTRSGQLSRQVTLSPALLAPQASLYV</sequence>